<evidence type="ECO:0000313" key="3">
    <source>
        <dbReference type="EMBL" id="SHK68643.1"/>
    </source>
</evidence>
<dbReference type="OrthoDB" id="2042525at2"/>
<organism evidence="3 4">
    <name type="scientific">Anaerotignum lactatifermentans DSM 14214</name>
    <dbReference type="NCBI Taxonomy" id="1121323"/>
    <lineage>
        <taxon>Bacteria</taxon>
        <taxon>Bacillati</taxon>
        <taxon>Bacillota</taxon>
        <taxon>Clostridia</taxon>
        <taxon>Lachnospirales</taxon>
        <taxon>Anaerotignaceae</taxon>
        <taxon>Anaerotignum</taxon>
    </lineage>
</organism>
<evidence type="ECO:0000313" key="4">
    <source>
        <dbReference type="Proteomes" id="UP000183975"/>
    </source>
</evidence>
<dbReference type="Pfam" id="PF13517">
    <property type="entry name" value="FG-GAP_3"/>
    <property type="match status" value="1"/>
</dbReference>
<protein>
    <submittedName>
        <fullName evidence="3">Repeat domain-containing protein</fullName>
    </submittedName>
</protein>
<accession>A0A1M6UHL4</accession>
<dbReference type="EMBL" id="FRAH01000039">
    <property type="protein sequence ID" value="SHK68643.1"/>
    <property type="molecule type" value="Genomic_DNA"/>
</dbReference>
<reference evidence="3 4" key="1">
    <citation type="submission" date="2016-11" db="EMBL/GenBank/DDBJ databases">
        <authorList>
            <person name="Jaros S."/>
            <person name="Januszkiewicz K."/>
            <person name="Wedrychowicz H."/>
        </authorList>
    </citation>
    <scope>NUCLEOTIDE SEQUENCE [LARGE SCALE GENOMIC DNA]</scope>
    <source>
        <strain evidence="3 4">DSM 14214</strain>
    </source>
</reference>
<dbReference type="PROSITE" id="PS51257">
    <property type="entry name" value="PROKAR_LIPOPROTEIN"/>
    <property type="match status" value="1"/>
</dbReference>
<keyword evidence="1 2" id="KW-0732">Signal</keyword>
<evidence type="ECO:0000256" key="2">
    <source>
        <dbReference type="SAM" id="SignalP"/>
    </source>
</evidence>
<gene>
    <name evidence="3" type="ORF">SAMN02745138_02165</name>
</gene>
<dbReference type="SUPFAM" id="SSF69318">
    <property type="entry name" value="Integrin alpha N-terminal domain"/>
    <property type="match status" value="1"/>
</dbReference>
<sequence length="447" mass="49297">MKKHLLCAVVMAALTLSACGQEEAVFTLTAAQQEQYTQLMEEVAEEYYWDFDGDSLRFAAGVVPENTEENADFFAACAETDYNMTSYAGTEVVVGTANLMHYNGDAAGQLMCYFSGSSLVGVCYQGGYDNSWYSLNARNPYEANGNFQSYENWEGMGTSFSMTPASFPKEGFLSAGKDKDGNVLTASLQDGAVQVYRYQKGALRLWRTLTFGSGLEATSATFFDGAEGSELAVVLSSITEEGSGESEHVFTRSEKILFYDANMQKTSEEIPLESSDAGALAAEGSKLILSDDKTIQYYERGEGGWSNTGFTRLKHNVDYIHITDLDGNGVKEYLMSDGMDLYLYQKNDNNFRKIWSTHLGVESLYGPITSGDLNGDGVKEVYVCDMTGTTIRYLLTEKGLRSSNEDIVYGQCIYPYDLNSDGLDDYWLVTDIEERNGSLCMAEQAAE</sequence>
<keyword evidence="4" id="KW-1185">Reference proteome</keyword>
<dbReference type="InterPro" id="IPR028994">
    <property type="entry name" value="Integrin_alpha_N"/>
</dbReference>
<name>A0A1M6UHL4_9FIRM</name>
<dbReference type="RefSeq" id="WP_072851694.1">
    <property type="nucleotide sequence ID" value="NZ_FRAH01000039.1"/>
</dbReference>
<feature type="chain" id="PRO_5038752325" evidence="2">
    <location>
        <begin position="21"/>
        <end position="447"/>
    </location>
</feature>
<dbReference type="InterPro" id="IPR013517">
    <property type="entry name" value="FG-GAP"/>
</dbReference>
<evidence type="ECO:0000256" key="1">
    <source>
        <dbReference type="ARBA" id="ARBA00022729"/>
    </source>
</evidence>
<dbReference type="Proteomes" id="UP000183975">
    <property type="component" value="Unassembled WGS sequence"/>
</dbReference>
<proteinExistence type="predicted"/>
<dbReference type="AlphaFoldDB" id="A0A1M6UHL4"/>
<feature type="signal peptide" evidence="2">
    <location>
        <begin position="1"/>
        <end position="20"/>
    </location>
</feature>